<proteinExistence type="predicted"/>
<name>A0ABS1SZI4_9GAMM</name>
<sequence>MQYTLQQQRQYCGLAAQSIVDEKICILNHSVQTSLEITLRTLLRRYNNEDQISALTLLTLKSESLELHRAILIADMGSTEKNILLGYIDQNLENIDEAIGAPRVRTLTG</sequence>
<evidence type="ECO:0000313" key="2">
    <source>
        <dbReference type="Proteomes" id="UP000604898"/>
    </source>
</evidence>
<organism evidence="1 2">
    <name type="scientific">Shewanella schlegeliana</name>
    <dbReference type="NCBI Taxonomy" id="190308"/>
    <lineage>
        <taxon>Bacteria</taxon>
        <taxon>Pseudomonadati</taxon>
        <taxon>Pseudomonadota</taxon>
        <taxon>Gammaproteobacteria</taxon>
        <taxon>Alteromonadales</taxon>
        <taxon>Shewanellaceae</taxon>
        <taxon>Shewanella</taxon>
    </lineage>
</organism>
<keyword evidence="2" id="KW-1185">Reference proteome</keyword>
<gene>
    <name evidence="1" type="ORF">JMA39_12575</name>
</gene>
<accession>A0ABS1SZI4</accession>
<reference evidence="1 2" key="1">
    <citation type="submission" date="2021-01" db="EMBL/GenBank/DDBJ databases">
        <title>Genome sequence of Shewanella schlegeliana JCM 11561.</title>
        <authorList>
            <person name="Zhang H."/>
            <person name="Li C."/>
        </authorList>
    </citation>
    <scope>NUCLEOTIDE SEQUENCE [LARGE SCALE GENOMIC DNA]</scope>
    <source>
        <strain evidence="1 2">JCM 11561</strain>
    </source>
</reference>
<dbReference type="RefSeq" id="WP_202722200.1">
    <property type="nucleotide sequence ID" value="NZ_BPEX01000046.1"/>
</dbReference>
<dbReference type="Proteomes" id="UP000604898">
    <property type="component" value="Unassembled WGS sequence"/>
</dbReference>
<comment type="caution">
    <text evidence="1">The sequence shown here is derived from an EMBL/GenBank/DDBJ whole genome shotgun (WGS) entry which is preliminary data.</text>
</comment>
<evidence type="ECO:0000313" key="1">
    <source>
        <dbReference type="EMBL" id="MBL4913950.1"/>
    </source>
</evidence>
<protein>
    <submittedName>
        <fullName evidence="1">Uncharacterized protein</fullName>
    </submittedName>
</protein>
<dbReference type="EMBL" id="JAESVD010000006">
    <property type="protein sequence ID" value="MBL4913950.1"/>
    <property type="molecule type" value="Genomic_DNA"/>
</dbReference>